<evidence type="ECO:0000256" key="1">
    <source>
        <dbReference type="ARBA" id="ARBA00004202"/>
    </source>
</evidence>
<sequence length="507" mass="56232">MGKIQSMEMVDITKTFPGVIANKDVNLKVESGEVLALLGENGAGKTTLMNILYGLYKPNGGRVLINGQEVNIDSPQKALELGIGMVHQHFMLVPSLTVTENVALGIKFKSKFSMNLDRVAERIKELSELHKMNINPDLLISDLSVGERQKVEIIKALYHEANLLVLDEPTAALTPQETDQLIEWLRSVIAEGMGVIFISHKLNEVMEVSDRVEVLRDGENVFSTKTSETNIDELARNMAGRDVKLPTADRKTEYGEEIVQLENVWAKNARGIDALRGINLNIRKGEILGIAGVSGNGQKELAEAIAGLQKIYKGEIRFKGENIANKSVQQIIDKGMGFVPEDRLHMGTIPGFKVKENMILKDYLRDPFSKIFLLDRTYINDYCKSTVDEYDVKCPNINTPTHALSGGNIQKVILSRELKRKPDALIASYPIRGVDIASVQYIHEKLLEARDDDMAILLITEELDELINLSDRIAVIYEGQILDIIDARAADKSKLGLLMAGVKEGAS</sequence>
<keyword evidence="6 10" id="KW-0067">ATP-binding</keyword>
<dbReference type="InterPro" id="IPR050107">
    <property type="entry name" value="ABC_carbohydrate_import_ATPase"/>
</dbReference>
<evidence type="ECO:0000256" key="3">
    <source>
        <dbReference type="ARBA" id="ARBA00022475"/>
    </source>
</evidence>
<dbReference type="InterPro" id="IPR003593">
    <property type="entry name" value="AAA+_ATPase"/>
</dbReference>
<evidence type="ECO:0000256" key="4">
    <source>
        <dbReference type="ARBA" id="ARBA00022737"/>
    </source>
</evidence>
<dbReference type="InterPro" id="IPR003439">
    <property type="entry name" value="ABC_transporter-like_ATP-bd"/>
</dbReference>
<name>A0A931F825_9FIRM</name>
<dbReference type="EMBL" id="JADPIE010000005">
    <property type="protein sequence ID" value="MBF8437291.1"/>
    <property type="molecule type" value="Genomic_DNA"/>
</dbReference>
<dbReference type="SMART" id="SM00382">
    <property type="entry name" value="AAA"/>
    <property type="match status" value="2"/>
</dbReference>
<protein>
    <submittedName>
        <fullName evidence="10">ABC transporter ATP-binding protein</fullName>
    </submittedName>
</protein>
<evidence type="ECO:0000313" key="11">
    <source>
        <dbReference type="Proteomes" id="UP000621436"/>
    </source>
</evidence>
<evidence type="ECO:0000256" key="2">
    <source>
        <dbReference type="ARBA" id="ARBA00022448"/>
    </source>
</evidence>
<keyword evidence="5" id="KW-0547">Nucleotide-binding</keyword>
<accession>A0A931F825</accession>
<keyword evidence="11" id="KW-1185">Reference proteome</keyword>
<evidence type="ECO:0000256" key="7">
    <source>
        <dbReference type="ARBA" id="ARBA00022967"/>
    </source>
</evidence>
<dbReference type="RefSeq" id="WP_270454262.1">
    <property type="nucleotide sequence ID" value="NZ_JADPIE010000005.1"/>
</dbReference>
<evidence type="ECO:0000259" key="9">
    <source>
        <dbReference type="PROSITE" id="PS50893"/>
    </source>
</evidence>
<organism evidence="10 11">
    <name type="scientific">Halonatronomonas betaini</name>
    <dbReference type="NCBI Taxonomy" id="2778430"/>
    <lineage>
        <taxon>Bacteria</taxon>
        <taxon>Bacillati</taxon>
        <taxon>Bacillota</taxon>
        <taxon>Clostridia</taxon>
        <taxon>Halanaerobiales</taxon>
        <taxon>Halarsenatibacteraceae</taxon>
        <taxon>Halonatronomonas</taxon>
    </lineage>
</organism>
<keyword evidence="2" id="KW-0813">Transport</keyword>
<dbReference type="Pfam" id="PF00005">
    <property type="entry name" value="ABC_tran"/>
    <property type="match status" value="2"/>
</dbReference>
<dbReference type="FunFam" id="3.40.50.300:FF:000127">
    <property type="entry name" value="Ribose import ATP-binding protein RbsA"/>
    <property type="match status" value="1"/>
</dbReference>
<dbReference type="AlphaFoldDB" id="A0A931F825"/>
<dbReference type="InterPro" id="IPR017871">
    <property type="entry name" value="ABC_transporter-like_CS"/>
</dbReference>
<gene>
    <name evidence="10" type="ORF">I0Q91_09390</name>
</gene>
<dbReference type="Gene3D" id="3.40.50.300">
    <property type="entry name" value="P-loop containing nucleotide triphosphate hydrolases"/>
    <property type="match status" value="2"/>
</dbReference>
<evidence type="ECO:0000313" key="10">
    <source>
        <dbReference type="EMBL" id="MBF8437291.1"/>
    </source>
</evidence>
<reference evidence="10" key="1">
    <citation type="submission" date="2020-11" db="EMBL/GenBank/DDBJ databases">
        <title>Halonatronomonas betainensis gen. nov., sp. nov. a novel haloalkaliphilic representative of the family Halanaerobiacae capable of betaine degradation.</title>
        <authorList>
            <person name="Boltyanskaya Y."/>
            <person name="Kevbrin V."/>
            <person name="Detkova E."/>
            <person name="Grouzdev D.S."/>
            <person name="Koziaeva V."/>
            <person name="Zhilina T."/>
        </authorList>
    </citation>
    <scope>NUCLEOTIDE SEQUENCE</scope>
    <source>
        <strain evidence="10">Z-7014</strain>
    </source>
</reference>
<dbReference type="CDD" id="cd03216">
    <property type="entry name" value="ABC_Carb_Monos_I"/>
    <property type="match status" value="1"/>
</dbReference>
<evidence type="ECO:0000256" key="8">
    <source>
        <dbReference type="ARBA" id="ARBA00023136"/>
    </source>
</evidence>
<dbReference type="PROSITE" id="PS00211">
    <property type="entry name" value="ABC_TRANSPORTER_1"/>
    <property type="match status" value="2"/>
</dbReference>
<dbReference type="SUPFAM" id="SSF52540">
    <property type="entry name" value="P-loop containing nucleoside triphosphate hydrolases"/>
    <property type="match status" value="2"/>
</dbReference>
<dbReference type="PANTHER" id="PTHR43790:SF4">
    <property type="entry name" value="GUANOSINE IMPORT ATP-BINDING PROTEIN NUPO"/>
    <property type="match status" value="1"/>
</dbReference>
<keyword evidence="4" id="KW-0677">Repeat</keyword>
<dbReference type="GO" id="GO:0005524">
    <property type="term" value="F:ATP binding"/>
    <property type="evidence" value="ECO:0007669"/>
    <property type="project" value="UniProtKB-KW"/>
</dbReference>
<feature type="domain" description="ABC transporter" evidence="9">
    <location>
        <begin position="7"/>
        <end position="242"/>
    </location>
</feature>
<comment type="caution">
    <text evidence="10">The sequence shown here is derived from an EMBL/GenBank/DDBJ whole genome shotgun (WGS) entry which is preliminary data.</text>
</comment>
<evidence type="ECO:0000256" key="6">
    <source>
        <dbReference type="ARBA" id="ARBA00022840"/>
    </source>
</evidence>
<feature type="domain" description="ABC transporter" evidence="9">
    <location>
        <begin position="259"/>
        <end position="503"/>
    </location>
</feature>
<dbReference type="PANTHER" id="PTHR43790">
    <property type="entry name" value="CARBOHYDRATE TRANSPORT ATP-BINDING PROTEIN MG119-RELATED"/>
    <property type="match status" value="1"/>
</dbReference>
<dbReference type="GO" id="GO:0005886">
    <property type="term" value="C:plasma membrane"/>
    <property type="evidence" value="ECO:0007669"/>
    <property type="project" value="UniProtKB-SubCell"/>
</dbReference>
<proteinExistence type="predicted"/>
<dbReference type="CDD" id="cd03215">
    <property type="entry name" value="ABC_Carb_Monos_II"/>
    <property type="match status" value="1"/>
</dbReference>
<dbReference type="PROSITE" id="PS50893">
    <property type="entry name" value="ABC_TRANSPORTER_2"/>
    <property type="match status" value="2"/>
</dbReference>
<keyword evidence="8" id="KW-0472">Membrane</keyword>
<keyword evidence="3" id="KW-1003">Cell membrane</keyword>
<evidence type="ECO:0000256" key="5">
    <source>
        <dbReference type="ARBA" id="ARBA00022741"/>
    </source>
</evidence>
<comment type="subcellular location">
    <subcellularLocation>
        <location evidence="1">Cell membrane</location>
        <topology evidence="1">Peripheral membrane protein</topology>
    </subcellularLocation>
</comment>
<keyword evidence="7" id="KW-1278">Translocase</keyword>
<dbReference type="Proteomes" id="UP000621436">
    <property type="component" value="Unassembled WGS sequence"/>
</dbReference>
<dbReference type="GO" id="GO:0016887">
    <property type="term" value="F:ATP hydrolysis activity"/>
    <property type="evidence" value="ECO:0007669"/>
    <property type="project" value="InterPro"/>
</dbReference>
<dbReference type="InterPro" id="IPR027417">
    <property type="entry name" value="P-loop_NTPase"/>
</dbReference>